<reference evidence="3" key="1">
    <citation type="journal article" date="2019" name="Int. J. Syst. Evol. Microbiol.">
        <title>The Global Catalogue of Microorganisms (GCM) 10K type strain sequencing project: providing services to taxonomists for standard genome sequencing and annotation.</title>
        <authorList>
            <consortium name="The Broad Institute Genomics Platform"/>
            <consortium name="The Broad Institute Genome Sequencing Center for Infectious Disease"/>
            <person name="Wu L."/>
            <person name="Ma J."/>
        </authorList>
    </citation>
    <scope>NUCLEOTIDE SEQUENCE [LARGE SCALE GENOMIC DNA]</scope>
    <source>
        <strain evidence="3">CGMCC 4.7177</strain>
    </source>
</reference>
<name>A0ABV9AZN5_9ACTN</name>
<keyword evidence="3" id="KW-1185">Reference proteome</keyword>
<dbReference type="Proteomes" id="UP001595839">
    <property type="component" value="Unassembled WGS sequence"/>
</dbReference>
<dbReference type="RefSeq" id="WP_381181044.1">
    <property type="nucleotide sequence ID" value="NZ_JBHSFK010000029.1"/>
</dbReference>
<sequence>MNPTAKRGLLVAGAACASLALMSGSASATTYLDIPGRGYGVISTGGTFAGACDMFADNWGVRTQYTTSNGVTDIVGDANGSAAGCGGEAPTGGGYIVRARTCAGVNGAGTSCTAWDTYPW</sequence>
<keyword evidence="1" id="KW-0732">Signal</keyword>
<feature type="signal peptide" evidence="1">
    <location>
        <begin position="1"/>
        <end position="28"/>
    </location>
</feature>
<evidence type="ECO:0008006" key="4">
    <source>
        <dbReference type="Google" id="ProtNLM"/>
    </source>
</evidence>
<gene>
    <name evidence="2" type="ORF">ACFPIH_36290</name>
</gene>
<feature type="chain" id="PRO_5045966950" description="Secreted protein" evidence="1">
    <location>
        <begin position="29"/>
        <end position="120"/>
    </location>
</feature>
<organism evidence="2 3">
    <name type="scientific">Streptomyces vulcanius</name>
    <dbReference type="NCBI Taxonomy" id="1441876"/>
    <lineage>
        <taxon>Bacteria</taxon>
        <taxon>Bacillati</taxon>
        <taxon>Actinomycetota</taxon>
        <taxon>Actinomycetes</taxon>
        <taxon>Kitasatosporales</taxon>
        <taxon>Streptomycetaceae</taxon>
        <taxon>Streptomyces</taxon>
    </lineage>
</organism>
<evidence type="ECO:0000313" key="2">
    <source>
        <dbReference type="EMBL" id="MFC4504902.1"/>
    </source>
</evidence>
<proteinExistence type="predicted"/>
<comment type="caution">
    <text evidence="2">The sequence shown here is derived from an EMBL/GenBank/DDBJ whole genome shotgun (WGS) entry which is preliminary data.</text>
</comment>
<evidence type="ECO:0000313" key="3">
    <source>
        <dbReference type="Proteomes" id="UP001595839"/>
    </source>
</evidence>
<dbReference type="EMBL" id="JBHSFK010000029">
    <property type="protein sequence ID" value="MFC4504902.1"/>
    <property type="molecule type" value="Genomic_DNA"/>
</dbReference>
<protein>
    <recommendedName>
        <fullName evidence="4">Secreted protein</fullName>
    </recommendedName>
</protein>
<accession>A0ABV9AZN5</accession>
<evidence type="ECO:0000256" key="1">
    <source>
        <dbReference type="SAM" id="SignalP"/>
    </source>
</evidence>